<comment type="subcellular location">
    <subcellularLocation>
        <location evidence="1">Cell membrane</location>
    </subcellularLocation>
</comment>
<feature type="transmembrane region" description="Helical" evidence="7">
    <location>
        <begin position="12"/>
        <end position="31"/>
    </location>
</feature>
<comment type="similarity">
    <text evidence="5">Belongs to the methyl-accepting chemotaxis (MCP) protein family.</text>
</comment>
<feature type="domain" description="HAMP" evidence="9">
    <location>
        <begin position="204"/>
        <end position="257"/>
    </location>
</feature>
<dbReference type="Proteomes" id="UP000215545">
    <property type="component" value="Unassembled WGS sequence"/>
</dbReference>
<dbReference type="Pfam" id="PF12729">
    <property type="entry name" value="4HB_MCP_1"/>
    <property type="match status" value="1"/>
</dbReference>
<reference evidence="11" key="1">
    <citation type="submission" date="2017-03" db="EMBL/GenBank/DDBJ databases">
        <title>Bacillus sp. V-88(T) DSM27956, whole genome shotgun sequencing project.</title>
        <authorList>
            <person name="Dastager S.G."/>
            <person name="Neurgaonkar P.S."/>
            <person name="Dharne M.S."/>
        </authorList>
    </citation>
    <scope>NUCLEOTIDE SEQUENCE [LARGE SCALE GENOMIC DNA]</scope>
    <source>
        <strain evidence="11">DSM 25145</strain>
    </source>
</reference>
<evidence type="ECO:0000256" key="2">
    <source>
        <dbReference type="ARBA" id="ARBA00022475"/>
    </source>
</evidence>
<dbReference type="Pfam" id="PF00672">
    <property type="entry name" value="HAMP"/>
    <property type="match status" value="1"/>
</dbReference>
<comment type="caution">
    <text evidence="10">The sequence shown here is derived from an EMBL/GenBank/DDBJ whole genome shotgun (WGS) entry which is preliminary data.</text>
</comment>
<gene>
    <name evidence="10" type="ORF">B1B05_06960</name>
</gene>
<dbReference type="InterPro" id="IPR004089">
    <property type="entry name" value="MCPsignal_dom"/>
</dbReference>
<protein>
    <recommendedName>
        <fullName evidence="12">Methyl-accepting chemotaxis protein</fullName>
    </recommendedName>
</protein>
<dbReference type="PRINTS" id="PR00260">
    <property type="entry name" value="CHEMTRNSDUCR"/>
</dbReference>
<dbReference type="CDD" id="cd06225">
    <property type="entry name" value="HAMP"/>
    <property type="match status" value="1"/>
</dbReference>
<organism evidence="10 11">
    <name type="scientific">Domibacillus enclensis</name>
    <dbReference type="NCBI Taxonomy" id="1017273"/>
    <lineage>
        <taxon>Bacteria</taxon>
        <taxon>Bacillati</taxon>
        <taxon>Bacillota</taxon>
        <taxon>Bacilli</taxon>
        <taxon>Bacillales</taxon>
        <taxon>Bacillaceae</taxon>
        <taxon>Domibacillus</taxon>
    </lineage>
</organism>
<dbReference type="PROSITE" id="PS50111">
    <property type="entry name" value="CHEMOTAXIS_TRANSDUC_2"/>
    <property type="match status" value="1"/>
</dbReference>
<dbReference type="SMART" id="SM00304">
    <property type="entry name" value="HAMP"/>
    <property type="match status" value="1"/>
</dbReference>
<keyword evidence="7" id="KW-1133">Transmembrane helix</keyword>
<dbReference type="PROSITE" id="PS50885">
    <property type="entry name" value="HAMP"/>
    <property type="match status" value="1"/>
</dbReference>
<evidence type="ECO:0000256" key="3">
    <source>
        <dbReference type="ARBA" id="ARBA00023136"/>
    </source>
</evidence>
<keyword evidence="7" id="KW-0812">Transmembrane</keyword>
<keyword evidence="11" id="KW-1185">Reference proteome</keyword>
<evidence type="ECO:0000256" key="7">
    <source>
        <dbReference type="SAM" id="Phobius"/>
    </source>
</evidence>
<dbReference type="EMBL" id="MWSK01000003">
    <property type="protein sequence ID" value="OXS78345.1"/>
    <property type="molecule type" value="Genomic_DNA"/>
</dbReference>
<dbReference type="SUPFAM" id="SSF58104">
    <property type="entry name" value="Methyl-accepting chemotaxis protein (MCP) signaling domain"/>
    <property type="match status" value="1"/>
</dbReference>
<evidence type="ECO:0000259" key="9">
    <source>
        <dbReference type="PROSITE" id="PS50885"/>
    </source>
</evidence>
<sequence length="563" mass="61012">MEMKLRGKLTAIFAAVLLPCFLMIGFSLYGLTEMNKDLENMHDKGLAISTNLIQLSTMTENTRVSMLTAVLNEDPTQTDRALETLDLISDKNDEMLSLNMAPEEQEAFERFVSNWAAFDERVRLNTVLIQNGEYEAAMDGLRAGGELFSAATDQLRAVTMSNEEMAATLKGDADETYSFINKLVWIGTIGTIVFVLIVAALFSRSLVRRTRQINSRVNELAAGDLTGVPLPIQSKDEIAALAAGTNDMKDHIHALIEKTSTVTLHVSSNAEELAASAEQGTAAAETVANLSQESAGSTEIQQQNMNEISAAIQEMASLLQTMNHNSDQMNKQAEHASDKTGEGQLAVQEVSEQMSFISKSVSETHHSIQALDEKSSEIGTIINMITAIADQTNLLALNAAIEAARAGEHGRGFAVVADEVRKLAEQSKDSASQIQQMVRHIQQDVQQTASNMKQNVAAVEQGIEKAETVTAIFGDIHAKINEVKNRVQETTASTHEIASSSDSIVLAIDRTNRAVERSVMASQESSAASEEQLATTEEIAASAQSLAHLADDLQQAVSQFKLK</sequence>
<dbReference type="Pfam" id="PF00015">
    <property type="entry name" value="MCPsignal"/>
    <property type="match status" value="1"/>
</dbReference>
<evidence type="ECO:0000259" key="8">
    <source>
        <dbReference type="PROSITE" id="PS50111"/>
    </source>
</evidence>
<evidence type="ECO:0000256" key="1">
    <source>
        <dbReference type="ARBA" id="ARBA00004236"/>
    </source>
</evidence>
<accession>A0ABX4EAF7</accession>
<keyword evidence="3 7" id="KW-0472">Membrane</keyword>
<dbReference type="PANTHER" id="PTHR32089">
    <property type="entry name" value="METHYL-ACCEPTING CHEMOTAXIS PROTEIN MCPB"/>
    <property type="match status" value="1"/>
</dbReference>
<name>A0ABX4EAF7_9BACI</name>
<dbReference type="InterPro" id="IPR003660">
    <property type="entry name" value="HAMP_dom"/>
</dbReference>
<keyword evidence="4 6" id="KW-0807">Transducer</keyword>
<proteinExistence type="inferred from homology"/>
<evidence type="ECO:0000256" key="5">
    <source>
        <dbReference type="ARBA" id="ARBA00029447"/>
    </source>
</evidence>
<dbReference type="InterPro" id="IPR024478">
    <property type="entry name" value="HlyB_4HB_MCP"/>
</dbReference>
<dbReference type="CDD" id="cd11386">
    <property type="entry name" value="MCP_signal"/>
    <property type="match status" value="1"/>
</dbReference>
<evidence type="ECO:0000313" key="11">
    <source>
        <dbReference type="Proteomes" id="UP000215545"/>
    </source>
</evidence>
<evidence type="ECO:0000256" key="6">
    <source>
        <dbReference type="PROSITE-ProRule" id="PRU00284"/>
    </source>
</evidence>
<keyword evidence="2" id="KW-1003">Cell membrane</keyword>
<evidence type="ECO:0008006" key="12">
    <source>
        <dbReference type="Google" id="ProtNLM"/>
    </source>
</evidence>
<dbReference type="Gene3D" id="6.10.340.10">
    <property type="match status" value="1"/>
</dbReference>
<dbReference type="PANTHER" id="PTHR32089:SF112">
    <property type="entry name" value="LYSOZYME-LIKE PROTEIN-RELATED"/>
    <property type="match status" value="1"/>
</dbReference>
<feature type="transmembrane region" description="Helical" evidence="7">
    <location>
        <begin position="183"/>
        <end position="202"/>
    </location>
</feature>
<dbReference type="SMART" id="SM00283">
    <property type="entry name" value="MA"/>
    <property type="match status" value="1"/>
</dbReference>
<evidence type="ECO:0000313" key="10">
    <source>
        <dbReference type="EMBL" id="OXS78345.1"/>
    </source>
</evidence>
<dbReference type="Gene3D" id="1.10.287.950">
    <property type="entry name" value="Methyl-accepting chemotaxis protein"/>
    <property type="match status" value="1"/>
</dbReference>
<dbReference type="InterPro" id="IPR004090">
    <property type="entry name" value="Chemotax_Me-accpt_rcpt"/>
</dbReference>
<feature type="domain" description="Methyl-accepting transducer" evidence="8">
    <location>
        <begin position="276"/>
        <end position="512"/>
    </location>
</feature>
<evidence type="ECO:0000256" key="4">
    <source>
        <dbReference type="ARBA" id="ARBA00023224"/>
    </source>
</evidence>